<evidence type="ECO:0000313" key="9">
    <source>
        <dbReference type="Proteomes" id="UP000009232"/>
    </source>
</evidence>
<dbReference type="GO" id="GO:0009245">
    <property type="term" value="P:lipid A biosynthetic process"/>
    <property type="evidence" value="ECO:0007669"/>
    <property type="project" value="UniProtKB-UniRule"/>
</dbReference>
<dbReference type="CDD" id="cd03351">
    <property type="entry name" value="LbH_UDP-GlcNAc_AT"/>
    <property type="match status" value="1"/>
</dbReference>
<evidence type="ECO:0000313" key="8">
    <source>
        <dbReference type="EMBL" id="AEG31727.1"/>
    </source>
</evidence>
<dbReference type="Proteomes" id="UP000009232">
    <property type="component" value="Chromosome"/>
</dbReference>
<dbReference type="EC" id="2.3.1.129" evidence="6"/>
<dbReference type="AlphaFoldDB" id="F6DCZ1"/>
<dbReference type="KEGG" id="tcy:Thicy_0960"/>
<name>F6DCZ1_THICA</name>
<accession>F6DCZ1</accession>
<comment type="function">
    <text evidence="6">Involved in the biosynthesis of lipid A, a phosphorylated glycolipid that anchors the lipopolysaccharide to the outer membrane of the cell.</text>
</comment>
<evidence type="ECO:0000256" key="2">
    <source>
        <dbReference type="ARBA" id="ARBA00022556"/>
    </source>
</evidence>
<gene>
    <name evidence="6" type="primary">lpxA</name>
    <name evidence="8" type="ordered locus">Thicy_0960</name>
</gene>
<dbReference type="GO" id="GO:0016020">
    <property type="term" value="C:membrane"/>
    <property type="evidence" value="ECO:0007669"/>
    <property type="project" value="GOC"/>
</dbReference>
<dbReference type="HOGENOM" id="CLU_061249_0_0_6"/>
<keyword evidence="6" id="KW-0677">Repeat</keyword>
<sequence>MSVLIHPTAVIDPKAQLADDVKVGPFCVIGAHVQLEQGCQLDSHVVLDGHTRIGPNNRFFPFSCIGAAPQDKKYRDEPTEVRIGAGNTFRENVTVNTGTVQDLGYTAIGDNNWIMAGVHIAHDCEVGNNTIFANAVALAGHVKVDDWAILGGYTLVHQFCHIGAHAFCGMGSVINQDIPNYVVVSGNIAKPHGINAEGLKRRGFNETQISLIKKAYRLIYRKELKLVQAITEIQAINDSAGTLDSLLAFLSQDHHSGIIR</sequence>
<dbReference type="SUPFAM" id="SSF51161">
    <property type="entry name" value="Trimeric LpxA-like enzymes"/>
    <property type="match status" value="1"/>
</dbReference>
<evidence type="ECO:0000256" key="5">
    <source>
        <dbReference type="ARBA" id="ARBA00023315"/>
    </source>
</evidence>
<evidence type="ECO:0000256" key="4">
    <source>
        <dbReference type="ARBA" id="ARBA00023098"/>
    </source>
</evidence>
<dbReference type="GO" id="GO:0005737">
    <property type="term" value="C:cytoplasm"/>
    <property type="evidence" value="ECO:0007669"/>
    <property type="project" value="UniProtKB-SubCell"/>
</dbReference>
<keyword evidence="5 6" id="KW-0012">Acyltransferase</keyword>
<comment type="catalytic activity">
    <reaction evidence="6">
        <text>a (3R)-hydroxyacyl-[ACP] + UDP-N-acetyl-alpha-D-glucosamine = a UDP-3-O-[(3R)-3-hydroxyacyl]-N-acetyl-alpha-D-glucosamine + holo-[ACP]</text>
        <dbReference type="Rhea" id="RHEA:67812"/>
        <dbReference type="Rhea" id="RHEA-COMP:9685"/>
        <dbReference type="Rhea" id="RHEA-COMP:9945"/>
        <dbReference type="ChEBI" id="CHEBI:57705"/>
        <dbReference type="ChEBI" id="CHEBI:64479"/>
        <dbReference type="ChEBI" id="CHEBI:78827"/>
        <dbReference type="ChEBI" id="CHEBI:173225"/>
        <dbReference type="EC" id="2.3.1.129"/>
    </reaction>
</comment>
<dbReference type="Pfam" id="PF00132">
    <property type="entry name" value="Hexapep"/>
    <property type="match status" value="1"/>
</dbReference>
<dbReference type="PANTHER" id="PTHR43480:SF1">
    <property type="entry name" value="ACYL-[ACYL-CARRIER-PROTEIN]--UDP-N-ACETYLGLUCOSAMINE O-ACYLTRANSFERASE, MITOCHONDRIAL-RELATED"/>
    <property type="match status" value="1"/>
</dbReference>
<dbReference type="Gene3D" id="2.160.10.10">
    <property type="entry name" value="Hexapeptide repeat proteins"/>
    <property type="match status" value="1"/>
</dbReference>
<organism evidence="8 9">
    <name type="scientific">Thiomicrospira cyclica (strain DSM 14477 / JCM 11371 / ALM1)</name>
    <name type="common">Thioalkalimicrobium cyclicum</name>
    <dbReference type="NCBI Taxonomy" id="717773"/>
    <lineage>
        <taxon>Bacteria</taxon>
        <taxon>Pseudomonadati</taxon>
        <taxon>Pseudomonadota</taxon>
        <taxon>Gammaproteobacteria</taxon>
        <taxon>Thiotrichales</taxon>
        <taxon>Piscirickettsiaceae</taxon>
        <taxon>Thiomicrospira</taxon>
    </lineage>
</organism>
<proteinExistence type="inferred from homology"/>
<dbReference type="STRING" id="717773.Thicy_0960"/>
<keyword evidence="2 6" id="KW-0441">Lipid A biosynthesis</keyword>
<dbReference type="Pfam" id="PF13720">
    <property type="entry name" value="Acetyltransf_11"/>
    <property type="match status" value="1"/>
</dbReference>
<dbReference type="RefSeq" id="WP_013835504.1">
    <property type="nucleotide sequence ID" value="NC_015581.1"/>
</dbReference>
<keyword evidence="4 6" id="KW-0443">Lipid metabolism</keyword>
<protein>
    <recommendedName>
        <fullName evidence="6">Acyl-[acyl-carrier-protein]--UDP-N-acetylglucosamine O-acyltransferase</fullName>
        <shortName evidence="6">UDP-N-acetylglucosamine acyltransferase</shortName>
        <ecNumber evidence="6">2.3.1.129</ecNumber>
    </recommendedName>
</protein>
<evidence type="ECO:0000256" key="6">
    <source>
        <dbReference type="HAMAP-Rule" id="MF_00387"/>
    </source>
</evidence>
<keyword evidence="6" id="KW-0963">Cytoplasm</keyword>
<comment type="subcellular location">
    <subcellularLocation>
        <location evidence="6">Cytoplasm</location>
    </subcellularLocation>
</comment>
<dbReference type="HAMAP" id="MF_00387">
    <property type="entry name" value="LpxA"/>
    <property type="match status" value="1"/>
</dbReference>
<dbReference type="OrthoDB" id="9807278at2"/>
<dbReference type="eggNOG" id="COG1043">
    <property type="taxonomic scope" value="Bacteria"/>
</dbReference>
<dbReference type="Gene3D" id="1.20.1180.10">
    <property type="entry name" value="Udp N-acetylglucosamine O-acyltransferase, C-terminal domain"/>
    <property type="match status" value="1"/>
</dbReference>
<comment type="subunit">
    <text evidence="6">Homotrimer.</text>
</comment>
<reference evidence="8 9" key="1">
    <citation type="submission" date="2011-05" db="EMBL/GenBank/DDBJ databases">
        <title>Complete sequence of Thioalkalimicrobium cyclicum ALM1.</title>
        <authorList>
            <consortium name="US DOE Joint Genome Institute"/>
            <person name="Lucas S."/>
            <person name="Han J."/>
            <person name="Lapidus A."/>
            <person name="Cheng J.-F."/>
            <person name="Goodwin L."/>
            <person name="Pitluck S."/>
            <person name="Peters L."/>
            <person name="Mikhailova N."/>
            <person name="Davenport K."/>
            <person name="Han C."/>
            <person name="Tapia R."/>
            <person name="Land M."/>
            <person name="Hauser L."/>
            <person name="Kyrpides N."/>
            <person name="Ivanova N."/>
            <person name="Pagani I."/>
            <person name="Kappler U."/>
            <person name="Woyke T."/>
        </authorList>
    </citation>
    <scope>NUCLEOTIDE SEQUENCE [LARGE SCALE GENOMIC DNA]</scope>
    <source>
        <strain evidence="9">DSM 14477 / JCM 11371 / ALM1</strain>
    </source>
</reference>
<dbReference type="UniPathway" id="UPA00359">
    <property type="reaction ID" value="UER00477"/>
</dbReference>
<evidence type="ECO:0000259" key="7">
    <source>
        <dbReference type="Pfam" id="PF13720"/>
    </source>
</evidence>
<dbReference type="GO" id="GO:0008780">
    <property type="term" value="F:acyl-[acyl-carrier-protein]-UDP-N-acetylglucosamine O-acyltransferase activity"/>
    <property type="evidence" value="ECO:0007669"/>
    <property type="project" value="UniProtKB-UniRule"/>
</dbReference>
<dbReference type="InterPro" id="IPR029098">
    <property type="entry name" value="Acetyltransf_C"/>
</dbReference>
<dbReference type="InterPro" id="IPR037157">
    <property type="entry name" value="Acetyltransf_C_sf"/>
</dbReference>
<dbReference type="PANTHER" id="PTHR43480">
    <property type="entry name" value="ACYL-[ACYL-CARRIER-PROTEIN]--UDP-N-ACETYLGLUCOSAMINE O-ACYLTRANSFERASE"/>
    <property type="match status" value="1"/>
</dbReference>
<keyword evidence="1 6" id="KW-0444">Lipid biosynthesis</keyword>
<dbReference type="NCBIfam" id="TIGR01852">
    <property type="entry name" value="lipid_A_lpxA"/>
    <property type="match status" value="1"/>
</dbReference>
<dbReference type="InterPro" id="IPR010137">
    <property type="entry name" value="Lipid_A_LpxA"/>
</dbReference>
<keyword evidence="9" id="KW-1185">Reference proteome</keyword>
<dbReference type="NCBIfam" id="NF003657">
    <property type="entry name" value="PRK05289.1"/>
    <property type="match status" value="1"/>
</dbReference>
<comment type="similarity">
    <text evidence="6">Belongs to the transferase hexapeptide repeat family. LpxA subfamily.</text>
</comment>
<dbReference type="PIRSF" id="PIRSF000456">
    <property type="entry name" value="UDP-GlcNAc_acltr"/>
    <property type="match status" value="1"/>
</dbReference>
<evidence type="ECO:0000256" key="3">
    <source>
        <dbReference type="ARBA" id="ARBA00022679"/>
    </source>
</evidence>
<dbReference type="InterPro" id="IPR011004">
    <property type="entry name" value="Trimer_LpxA-like_sf"/>
</dbReference>
<dbReference type="InterPro" id="IPR001451">
    <property type="entry name" value="Hexapep"/>
</dbReference>
<evidence type="ECO:0000256" key="1">
    <source>
        <dbReference type="ARBA" id="ARBA00022516"/>
    </source>
</evidence>
<feature type="domain" description="UDP N-acetylglucosamine O-acyltransferase C-terminal" evidence="7">
    <location>
        <begin position="177"/>
        <end position="258"/>
    </location>
</feature>
<keyword evidence="3 6" id="KW-0808">Transferase</keyword>
<dbReference type="EMBL" id="CP002776">
    <property type="protein sequence ID" value="AEG31727.1"/>
    <property type="molecule type" value="Genomic_DNA"/>
</dbReference>
<comment type="pathway">
    <text evidence="6">Glycolipid biosynthesis; lipid IV(A) biosynthesis; lipid IV(A) from (3R)-3-hydroxytetradecanoyl-[acyl-carrier-protein] and UDP-N-acetyl-alpha-D-glucosamine: step 1/6.</text>
</comment>